<name>A0A0F9VX04_9ZZZZ</name>
<dbReference type="AlphaFoldDB" id="A0A0F9VX04"/>
<evidence type="ECO:0000256" key="4">
    <source>
        <dbReference type="ARBA" id="ARBA00023136"/>
    </source>
</evidence>
<evidence type="ECO:0000256" key="5">
    <source>
        <dbReference type="SAM" id="Phobius"/>
    </source>
</evidence>
<feature type="transmembrane region" description="Helical" evidence="5">
    <location>
        <begin position="12"/>
        <end position="31"/>
    </location>
</feature>
<dbReference type="GO" id="GO:0016020">
    <property type="term" value="C:membrane"/>
    <property type="evidence" value="ECO:0007669"/>
    <property type="project" value="UniProtKB-SubCell"/>
</dbReference>
<keyword evidence="2 5" id="KW-0812">Transmembrane</keyword>
<evidence type="ECO:0000313" key="6">
    <source>
        <dbReference type="EMBL" id="KKO04523.1"/>
    </source>
</evidence>
<dbReference type="InterPro" id="IPR007269">
    <property type="entry name" value="ICMT_MeTrfase"/>
</dbReference>
<comment type="caution">
    <text evidence="6">The sequence shown here is derived from an EMBL/GenBank/DDBJ whole genome shotgun (WGS) entry which is preliminary data.</text>
</comment>
<feature type="transmembrane region" description="Helical" evidence="5">
    <location>
        <begin position="52"/>
        <end position="71"/>
    </location>
</feature>
<evidence type="ECO:0008006" key="7">
    <source>
        <dbReference type="Google" id="ProtNLM"/>
    </source>
</evidence>
<comment type="subcellular location">
    <subcellularLocation>
        <location evidence="1">Membrane</location>
        <topology evidence="1">Multi-pass membrane protein</topology>
    </subcellularLocation>
</comment>
<dbReference type="Pfam" id="PF04140">
    <property type="entry name" value="ICMT"/>
    <property type="match status" value="1"/>
</dbReference>
<feature type="transmembrane region" description="Helical" evidence="5">
    <location>
        <begin position="77"/>
        <end position="98"/>
    </location>
</feature>
<dbReference type="EMBL" id="LAZR01000022">
    <property type="protein sequence ID" value="KKO04523.1"/>
    <property type="molecule type" value="Genomic_DNA"/>
</dbReference>
<evidence type="ECO:0000256" key="2">
    <source>
        <dbReference type="ARBA" id="ARBA00022692"/>
    </source>
</evidence>
<evidence type="ECO:0000256" key="3">
    <source>
        <dbReference type="ARBA" id="ARBA00022989"/>
    </source>
</evidence>
<keyword evidence="4 5" id="KW-0472">Membrane</keyword>
<dbReference type="Gene3D" id="1.20.120.1630">
    <property type="match status" value="1"/>
</dbReference>
<accession>A0A0F9VX04</accession>
<proteinExistence type="predicted"/>
<evidence type="ECO:0000256" key="1">
    <source>
        <dbReference type="ARBA" id="ARBA00004141"/>
    </source>
</evidence>
<organism evidence="6">
    <name type="scientific">marine sediment metagenome</name>
    <dbReference type="NCBI Taxonomy" id="412755"/>
    <lineage>
        <taxon>unclassified sequences</taxon>
        <taxon>metagenomes</taxon>
        <taxon>ecological metagenomes</taxon>
    </lineage>
</organism>
<gene>
    <name evidence="6" type="ORF">LCGC14_0083490</name>
</gene>
<protein>
    <recommendedName>
        <fullName evidence="7">Steroid 5-alpha reductase C-terminal domain-containing protein</fullName>
    </recommendedName>
</protein>
<reference evidence="6" key="1">
    <citation type="journal article" date="2015" name="Nature">
        <title>Complex archaea that bridge the gap between prokaryotes and eukaryotes.</title>
        <authorList>
            <person name="Spang A."/>
            <person name="Saw J.H."/>
            <person name="Jorgensen S.L."/>
            <person name="Zaremba-Niedzwiedzka K."/>
            <person name="Martijn J."/>
            <person name="Lind A.E."/>
            <person name="van Eijk R."/>
            <person name="Schleper C."/>
            <person name="Guy L."/>
            <person name="Ettema T.J."/>
        </authorList>
    </citation>
    <scope>NUCLEOTIDE SEQUENCE</scope>
</reference>
<sequence>MLETVEIYPSVWATAAILAYVTLQRVIELSIARRNTKRLLRDGALEVAAPQYSLLVALHAAWLGLLWLTAFGEPINLVFLGLFGLTQVLRFWTLASIGRRWTTRIIVKPGETLVTKGPYRFMAHPNYAVVVLEIFLLPAIFELYAIAILFSLLNAGALAIRIQAEQRALKKHTRGRKNLKL</sequence>
<keyword evidence="3 5" id="KW-1133">Transmembrane helix</keyword>
<dbReference type="GO" id="GO:0004671">
    <property type="term" value="F:protein C-terminal S-isoprenylcysteine carboxyl O-methyltransferase activity"/>
    <property type="evidence" value="ECO:0007669"/>
    <property type="project" value="InterPro"/>
</dbReference>